<name>A0A7S1XDN5_9RHOD</name>
<sequence length="447" mass="50917">MRVVLILGLIGVWLVYVLGAPTIDEIMKLPDAKLAELGIAPVGETAKGREERYAQEQRAKVIQRIRSLQVSIQGAKVTLSQYRSQEQDIKKHIDDTMARKVDVRRHIDSIAEGRRTVEQRLAKVKGDLPEVDEVLERVMAENRKAEIEAVEKNKEYQELLEQYTTLADQLKEHPGLEMWLNKRIQKLPPLVQATILKTSRDLVGPMISGIQDVATLNDQLSEEMSRSFDGILPAIRGSPFYRGILFYLILLFPLFLVSNVVHQIRKHLGRLTVAHHIFLSNLYFSVLFLVCFLMSASTRQVIFHVFRHRNEAGFEAFVLIHFILLLRHVALHLLLLSASRETQELAESFTVTVCALHFFVNVFKPTMVDRDPTSAIWNFAFYCIVFGLISINRASVSDSYLCLSYSCNYLASPDLTMLSVAILVSHWPAHSELVFCVMEHGRTSIFD</sequence>
<gene>
    <name evidence="4" type="ORF">CCAE0312_LOCUS2976</name>
</gene>
<feature type="transmembrane region" description="Helical" evidence="2">
    <location>
        <begin position="316"/>
        <end position="338"/>
    </location>
</feature>
<feature type="signal peptide" evidence="3">
    <location>
        <begin position="1"/>
        <end position="19"/>
    </location>
</feature>
<proteinExistence type="predicted"/>
<accession>A0A7S1XDN5</accession>
<reference evidence="4" key="1">
    <citation type="submission" date="2021-01" db="EMBL/GenBank/DDBJ databases">
        <authorList>
            <person name="Corre E."/>
            <person name="Pelletier E."/>
            <person name="Niang G."/>
            <person name="Scheremetjew M."/>
            <person name="Finn R."/>
            <person name="Kale V."/>
            <person name="Holt S."/>
            <person name="Cochrane G."/>
            <person name="Meng A."/>
            <person name="Brown T."/>
            <person name="Cohen L."/>
        </authorList>
    </citation>
    <scope>NUCLEOTIDE SEQUENCE</scope>
    <source>
        <strain evidence="4">SAG 36.94</strain>
    </source>
</reference>
<feature type="transmembrane region" description="Helical" evidence="2">
    <location>
        <begin position="345"/>
        <end position="363"/>
    </location>
</feature>
<feature type="chain" id="PRO_5030822972" evidence="3">
    <location>
        <begin position="20"/>
        <end position="447"/>
    </location>
</feature>
<feature type="transmembrane region" description="Helical" evidence="2">
    <location>
        <begin position="240"/>
        <end position="261"/>
    </location>
</feature>
<evidence type="ECO:0000256" key="3">
    <source>
        <dbReference type="SAM" id="SignalP"/>
    </source>
</evidence>
<feature type="transmembrane region" description="Helical" evidence="2">
    <location>
        <begin position="273"/>
        <end position="296"/>
    </location>
</feature>
<dbReference type="EMBL" id="HBGH01005544">
    <property type="protein sequence ID" value="CAD9230922.1"/>
    <property type="molecule type" value="Transcribed_RNA"/>
</dbReference>
<keyword evidence="2" id="KW-1133">Transmembrane helix</keyword>
<keyword evidence="2" id="KW-0472">Membrane</keyword>
<dbReference type="AlphaFoldDB" id="A0A7S1XDN5"/>
<keyword evidence="3" id="KW-0732">Signal</keyword>
<evidence type="ECO:0000256" key="2">
    <source>
        <dbReference type="SAM" id="Phobius"/>
    </source>
</evidence>
<evidence type="ECO:0000313" key="4">
    <source>
        <dbReference type="EMBL" id="CAD9230922.1"/>
    </source>
</evidence>
<protein>
    <submittedName>
        <fullName evidence="4">Uncharacterized protein</fullName>
    </submittedName>
</protein>
<organism evidence="4">
    <name type="scientific">Compsopogon caeruleus</name>
    <dbReference type="NCBI Taxonomy" id="31354"/>
    <lineage>
        <taxon>Eukaryota</taxon>
        <taxon>Rhodophyta</taxon>
        <taxon>Compsopogonophyceae</taxon>
        <taxon>Compsopogonales</taxon>
        <taxon>Compsopogonaceae</taxon>
        <taxon>Compsopogon</taxon>
    </lineage>
</organism>
<evidence type="ECO:0000256" key="1">
    <source>
        <dbReference type="SAM" id="Coils"/>
    </source>
</evidence>
<feature type="coiled-coil region" evidence="1">
    <location>
        <begin position="135"/>
        <end position="173"/>
    </location>
</feature>
<feature type="transmembrane region" description="Helical" evidence="2">
    <location>
        <begin position="375"/>
        <end position="391"/>
    </location>
</feature>
<keyword evidence="2" id="KW-0812">Transmembrane</keyword>
<keyword evidence="1" id="KW-0175">Coiled coil</keyword>